<name>A0A7R9GX13_TIMCR</name>
<proteinExistence type="predicted"/>
<protein>
    <submittedName>
        <fullName evidence="1">Uncharacterized protein</fullName>
    </submittedName>
</protein>
<reference evidence="1" key="1">
    <citation type="submission" date="2020-11" db="EMBL/GenBank/DDBJ databases">
        <authorList>
            <person name="Tran Van P."/>
        </authorList>
    </citation>
    <scope>NUCLEOTIDE SEQUENCE</scope>
</reference>
<evidence type="ECO:0000313" key="1">
    <source>
        <dbReference type="EMBL" id="CAD7399879.1"/>
    </source>
</evidence>
<gene>
    <name evidence="1" type="ORF">TCEB3V08_LOCUS5243</name>
</gene>
<accession>A0A7R9GX13</accession>
<sequence length="14" mass="1496">MMSSVPGTTTLKWG</sequence>
<organism evidence="1">
    <name type="scientific">Timema cristinae</name>
    <name type="common">Walking stick</name>
    <dbReference type="NCBI Taxonomy" id="61476"/>
    <lineage>
        <taxon>Eukaryota</taxon>
        <taxon>Metazoa</taxon>
        <taxon>Ecdysozoa</taxon>
        <taxon>Arthropoda</taxon>
        <taxon>Hexapoda</taxon>
        <taxon>Insecta</taxon>
        <taxon>Pterygota</taxon>
        <taxon>Neoptera</taxon>
        <taxon>Polyneoptera</taxon>
        <taxon>Phasmatodea</taxon>
        <taxon>Timematodea</taxon>
        <taxon>Timematoidea</taxon>
        <taxon>Timematidae</taxon>
        <taxon>Timema</taxon>
    </lineage>
</organism>
<dbReference type="EMBL" id="OC317947">
    <property type="protein sequence ID" value="CAD7399879.1"/>
    <property type="molecule type" value="Genomic_DNA"/>
</dbReference>